<dbReference type="Gene3D" id="3.30.2310.20">
    <property type="entry name" value="RelE-like"/>
    <property type="match status" value="1"/>
</dbReference>
<protein>
    <recommendedName>
        <fullName evidence="4">Addiction module toxin, RelE/StbE family</fullName>
    </recommendedName>
</protein>
<evidence type="ECO:0000313" key="3">
    <source>
        <dbReference type="Proteomes" id="UP000034264"/>
    </source>
</evidence>
<dbReference type="InterPro" id="IPR007712">
    <property type="entry name" value="RelE/ParE_toxin"/>
</dbReference>
<dbReference type="EMBL" id="LCKS01000004">
    <property type="protein sequence ID" value="KKU03047.1"/>
    <property type="molecule type" value="Genomic_DNA"/>
</dbReference>
<dbReference type="Proteomes" id="UP000034264">
    <property type="component" value="Unassembled WGS sequence"/>
</dbReference>
<dbReference type="InterPro" id="IPR035093">
    <property type="entry name" value="RelE/ParE_toxin_dom_sf"/>
</dbReference>
<evidence type="ECO:0008006" key="4">
    <source>
        <dbReference type="Google" id="ProtNLM"/>
    </source>
</evidence>
<organism evidence="2 3">
    <name type="scientific">Candidatus Amesbacteria bacterium GW2011_GWC2_45_19</name>
    <dbReference type="NCBI Taxonomy" id="1618366"/>
    <lineage>
        <taxon>Bacteria</taxon>
        <taxon>Candidatus Amesiibacteriota</taxon>
    </lineage>
</organism>
<accession>A0A0G1M4L9</accession>
<gene>
    <name evidence="2" type="ORF">UX05_C0004G0056</name>
</gene>
<keyword evidence="1" id="KW-1277">Toxin-antitoxin system</keyword>
<comment type="caution">
    <text evidence="2">The sequence shown here is derived from an EMBL/GenBank/DDBJ whole genome shotgun (WGS) entry which is preliminary data.</text>
</comment>
<dbReference type="InterPro" id="IPR052747">
    <property type="entry name" value="TA_system_RelE_toxin"/>
</dbReference>
<dbReference type="PANTHER" id="PTHR38813">
    <property type="match status" value="1"/>
</dbReference>
<evidence type="ECO:0000256" key="1">
    <source>
        <dbReference type="ARBA" id="ARBA00022649"/>
    </source>
</evidence>
<name>A0A0G1M4L9_9BACT</name>
<dbReference type="PANTHER" id="PTHR38813:SF1">
    <property type="entry name" value="TOXIN RELE1-RELATED"/>
    <property type="match status" value="1"/>
</dbReference>
<sequence>MRVVLSPRAEKQLKKLPKIAQIAAANKIRSIRDNDITVNEEKLGGYKNIYRVRIGDYRIVYRKMVGELYIVLIHHRKDVYLLLHRLFN</sequence>
<evidence type="ECO:0000313" key="2">
    <source>
        <dbReference type="EMBL" id="KKU03047.1"/>
    </source>
</evidence>
<proteinExistence type="predicted"/>
<reference evidence="2 3" key="1">
    <citation type="journal article" date="2015" name="Nature">
        <title>rRNA introns, odd ribosomes, and small enigmatic genomes across a large radiation of phyla.</title>
        <authorList>
            <person name="Brown C.T."/>
            <person name="Hug L.A."/>
            <person name="Thomas B.C."/>
            <person name="Sharon I."/>
            <person name="Castelle C.J."/>
            <person name="Singh A."/>
            <person name="Wilkins M.J."/>
            <person name="Williams K.H."/>
            <person name="Banfield J.F."/>
        </authorList>
    </citation>
    <scope>NUCLEOTIDE SEQUENCE [LARGE SCALE GENOMIC DNA]</scope>
</reference>
<dbReference type="SUPFAM" id="SSF143011">
    <property type="entry name" value="RelE-like"/>
    <property type="match status" value="1"/>
</dbReference>
<dbReference type="AlphaFoldDB" id="A0A0G1M4L9"/>
<dbReference type="Pfam" id="PF05016">
    <property type="entry name" value="ParE_toxin"/>
    <property type="match status" value="1"/>
</dbReference>